<dbReference type="GO" id="GO:0004095">
    <property type="term" value="F:carnitine O-palmitoyltransferase activity"/>
    <property type="evidence" value="ECO:0007669"/>
    <property type="project" value="TreeGrafter"/>
</dbReference>
<dbReference type="Pfam" id="PF00755">
    <property type="entry name" value="Carn_acyltransf"/>
    <property type="match status" value="1"/>
</dbReference>
<reference evidence="2" key="1">
    <citation type="submission" date="2020-04" db="EMBL/GenBank/DDBJ databases">
        <authorList>
            <person name="Alioto T."/>
            <person name="Alioto T."/>
            <person name="Gomez Garrido J."/>
        </authorList>
    </citation>
    <scope>NUCLEOTIDE SEQUENCE</scope>
    <source>
        <strain evidence="2">A484AB</strain>
    </source>
</reference>
<dbReference type="Proteomes" id="UP001152795">
    <property type="component" value="Unassembled WGS sequence"/>
</dbReference>
<comment type="similarity">
    <text evidence="1">Belongs to the carnitine/choline acetyltransferase family.</text>
</comment>
<keyword evidence="3" id="KW-1185">Reference proteome</keyword>
<dbReference type="SUPFAM" id="SSF52777">
    <property type="entry name" value="CoA-dependent acyltransferases"/>
    <property type="match status" value="1"/>
</dbReference>
<dbReference type="EMBL" id="CACRXK020023280">
    <property type="protein sequence ID" value="CAB4037613.1"/>
    <property type="molecule type" value="Genomic_DNA"/>
</dbReference>
<dbReference type="GO" id="GO:0005739">
    <property type="term" value="C:mitochondrion"/>
    <property type="evidence" value="ECO:0007669"/>
    <property type="project" value="TreeGrafter"/>
</dbReference>
<dbReference type="PANTHER" id="PTHR22589:SF16">
    <property type="entry name" value="CARNITINE O-PALMITOYLTRANSFERASE 2, MITOCHONDRIAL"/>
    <property type="match status" value="1"/>
</dbReference>
<sequence length="144" mass="16458">MGYYRQHGKFVGSYESCSTAAFKHGRTETVRPASLATVACSQAFDRTHKAGVDEMTSLIQKASEYHNQLIKEAAMGFGVNGYVFKFERRNLNPCKRNKSISRLCRSLVMKFHNNIIKNRPFVRNLSSLHTWFPTRKIVNEGPQI</sequence>
<evidence type="ECO:0000313" key="3">
    <source>
        <dbReference type="Proteomes" id="UP001152795"/>
    </source>
</evidence>
<protein>
    <submittedName>
        <fullName evidence="2">Carnitine O-palmitoyltransferase 2, mitochondrial</fullName>
    </submittedName>
</protein>
<proteinExistence type="inferred from homology"/>
<comment type="caution">
    <text evidence="2">The sequence shown here is derived from an EMBL/GenBank/DDBJ whole genome shotgun (WGS) entry which is preliminary data.</text>
</comment>
<dbReference type="InterPro" id="IPR023213">
    <property type="entry name" value="CAT-like_dom_sf"/>
</dbReference>
<feature type="non-terminal residue" evidence="2">
    <location>
        <position position="144"/>
    </location>
</feature>
<dbReference type="InterPro" id="IPR039551">
    <property type="entry name" value="Cho/carn_acyl_trans"/>
</dbReference>
<dbReference type="Gene3D" id="3.30.559.10">
    <property type="entry name" value="Chloramphenicol acetyltransferase-like domain"/>
    <property type="match status" value="1"/>
</dbReference>
<organism evidence="2 3">
    <name type="scientific">Paramuricea clavata</name>
    <name type="common">Red gorgonian</name>
    <name type="synonym">Violescent sea-whip</name>
    <dbReference type="NCBI Taxonomy" id="317549"/>
    <lineage>
        <taxon>Eukaryota</taxon>
        <taxon>Metazoa</taxon>
        <taxon>Cnidaria</taxon>
        <taxon>Anthozoa</taxon>
        <taxon>Octocorallia</taxon>
        <taxon>Malacalcyonacea</taxon>
        <taxon>Plexauridae</taxon>
        <taxon>Paramuricea</taxon>
    </lineage>
</organism>
<evidence type="ECO:0000256" key="1">
    <source>
        <dbReference type="ARBA" id="ARBA00005232"/>
    </source>
</evidence>
<evidence type="ECO:0000313" key="2">
    <source>
        <dbReference type="EMBL" id="CAB4037613.1"/>
    </source>
</evidence>
<dbReference type="OrthoDB" id="240216at2759"/>
<dbReference type="InterPro" id="IPR000542">
    <property type="entry name" value="Carn_acyl_trans"/>
</dbReference>
<dbReference type="GO" id="GO:0006635">
    <property type="term" value="P:fatty acid beta-oxidation"/>
    <property type="evidence" value="ECO:0007669"/>
    <property type="project" value="TreeGrafter"/>
</dbReference>
<dbReference type="AlphaFoldDB" id="A0A6S7LIL1"/>
<name>A0A6S7LIL1_PARCT</name>
<gene>
    <name evidence="2" type="ORF">PACLA_8A083616</name>
</gene>
<dbReference type="PANTHER" id="PTHR22589">
    <property type="entry name" value="CARNITINE O-ACYLTRANSFERASE"/>
    <property type="match status" value="1"/>
</dbReference>
<accession>A0A6S7LIL1</accession>